<name>X6P6X0_RETFI</name>
<dbReference type="Proteomes" id="UP000023152">
    <property type="component" value="Unassembled WGS sequence"/>
</dbReference>
<feature type="compositionally biased region" description="Basic residues" evidence="1">
    <location>
        <begin position="786"/>
        <end position="799"/>
    </location>
</feature>
<keyword evidence="3" id="KW-1185">Reference proteome</keyword>
<sequence length="799" mass="90511">MSSTPNFATRTDEPAFTRSEGVISESKCSQISEDEERRKMPRSQFPLRGGVTATDCECIARSGDEKDLPVIWIELSIGKGCFEIELKDFVKYRKTYLGGYVLEKKNEPDKSPQLWSENKDTEKKERVGCDAMSATALDGSDHSETIEAITDETWNLRPPSGGVKSKGRNKYWHYRIDRSEVLFVCVLQCLDDPGLITLETLTWTPVVSAPWSCLALDPMTINNIGCIQMKDILAEVQFYDLTPFLSTYNDDYGYANGGSTPTPYFVKVFATHMGQSLRVPIAAFTVGCHSVSQNNTHQDKTGEILTDLDMLASVATKEYEKIRPHTPPSKSIVVSHLDGRIIDRVIIPDDTFTWKMCVCVCVCVYVSEITFYPTCFFYLFLRECVKSYVSLDKKSFFSTSQDWNFCFVDDKNVWKIEVEDEPTQPIPTFIQPIFVVPKVAVVTLQNLFTQAHFENRKQFFFFFFFLIPLTDMNCKCPSSMLIVLLQSKSDSQEWVESDNGRRLRLKSKNDSLCGLSQVNHTNIKISDSLCCDSACTNNSRDRLCDGQMEDKGCQNVRPKKRARPECGFQESRPARSPRFSRSTDMKIVESLSPLLPCLLQCSDISLITPTPAQPPLASSTSKPFEFSIGKQDRHISTEIDIFGLRQSEKKKVLYAKHQATKPLCEYCGKENCQKGKCIFGLTKNLGIPKNAPASCHKCKKKKKDLVFCTQNSDNKFGKCNKKFCESCLKKYSAANIRPILEAQMEYRSYFQKQSCQDQGVKKAKRKTIAHGEVLCQTGSKPENRQKNVRSKKKPKKHAA</sequence>
<organism evidence="2 3">
    <name type="scientific">Reticulomyxa filosa</name>
    <dbReference type="NCBI Taxonomy" id="46433"/>
    <lineage>
        <taxon>Eukaryota</taxon>
        <taxon>Sar</taxon>
        <taxon>Rhizaria</taxon>
        <taxon>Retaria</taxon>
        <taxon>Foraminifera</taxon>
        <taxon>Monothalamids</taxon>
        <taxon>Reticulomyxidae</taxon>
        <taxon>Reticulomyxa</taxon>
    </lineage>
</organism>
<proteinExistence type="predicted"/>
<reference evidence="2 3" key="1">
    <citation type="journal article" date="2013" name="Curr. Biol.">
        <title>The Genome of the Foraminiferan Reticulomyxa filosa.</title>
        <authorList>
            <person name="Glockner G."/>
            <person name="Hulsmann N."/>
            <person name="Schleicher M."/>
            <person name="Noegel A.A."/>
            <person name="Eichinger L."/>
            <person name="Gallinger C."/>
            <person name="Pawlowski J."/>
            <person name="Sierra R."/>
            <person name="Euteneuer U."/>
            <person name="Pillet L."/>
            <person name="Moustafa A."/>
            <person name="Platzer M."/>
            <person name="Groth M."/>
            <person name="Szafranski K."/>
            <person name="Schliwa M."/>
        </authorList>
    </citation>
    <scope>NUCLEOTIDE SEQUENCE [LARGE SCALE GENOMIC DNA]</scope>
</reference>
<evidence type="ECO:0000313" key="2">
    <source>
        <dbReference type="EMBL" id="ETO33834.1"/>
    </source>
</evidence>
<protein>
    <submittedName>
        <fullName evidence="2">Uncharacterized protein</fullName>
    </submittedName>
</protein>
<dbReference type="EMBL" id="ASPP01003108">
    <property type="protein sequence ID" value="ETO33834.1"/>
    <property type="molecule type" value="Genomic_DNA"/>
</dbReference>
<dbReference type="AlphaFoldDB" id="X6P6X0"/>
<evidence type="ECO:0000313" key="3">
    <source>
        <dbReference type="Proteomes" id="UP000023152"/>
    </source>
</evidence>
<accession>X6P6X0</accession>
<feature type="region of interest" description="Disordered" evidence="1">
    <location>
        <begin position="1"/>
        <end position="46"/>
    </location>
</feature>
<evidence type="ECO:0000256" key="1">
    <source>
        <dbReference type="SAM" id="MobiDB-lite"/>
    </source>
</evidence>
<gene>
    <name evidence="2" type="ORF">RFI_03272</name>
</gene>
<comment type="caution">
    <text evidence="2">The sequence shown here is derived from an EMBL/GenBank/DDBJ whole genome shotgun (WGS) entry which is preliminary data.</text>
</comment>
<feature type="region of interest" description="Disordered" evidence="1">
    <location>
        <begin position="774"/>
        <end position="799"/>
    </location>
</feature>